<dbReference type="OrthoDB" id="1858978at2759"/>
<dbReference type="AlphaFoldDB" id="A0A1S3ZVA3"/>
<gene>
    <name evidence="4" type="primary">LOC107790806</name>
</gene>
<feature type="domain" description="Neprosin PEP catalytic" evidence="2">
    <location>
        <begin position="138"/>
        <end position="393"/>
    </location>
</feature>
<evidence type="ECO:0000313" key="3">
    <source>
        <dbReference type="Proteomes" id="UP000790787"/>
    </source>
</evidence>
<dbReference type="InterPro" id="IPR004314">
    <property type="entry name" value="Neprosin"/>
</dbReference>
<dbReference type="STRING" id="4097.A0A1S3ZVA3"/>
<keyword evidence="3" id="KW-1185">Reference proteome</keyword>
<dbReference type="Pfam" id="PF14365">
    <property type="entry name" value="Neprosin_AP"/>
    <property type="match status" value="1"/>
</dbReference>
<dbReference type="InterPro" id="IPR025521">
    <property type="entry name" value="Neprosin_propep"/>
</dbReference>
<dbReference type="KEGG" id="nta:107790806"/>
<dbReference type="PROSITE" id="PS52045">
    <property type="entry name" value="NEPROSIN_PEP_CD"/>
    <property type="match status" value="1"/>
</dbReference>
<dbReference type="Gene3D" id="3.90.1320.10">
    <property type="entry name" value="Outer-capsid protein sigma 3, large lobe"/>
    <property type="match status" value="1"/>
</dbReference>
<dbReference type="PaxDb" id="4097-A0A1S3ZVA3"/>
<feature type="signal peptide" evidence="1">
    <location>
        <begin position="1"/>
        <end position="18"/>
    </location>
</feature>
<dbReference type="InterPro" id="IPR053168">
    <property type="entry name" value="Glutamic_endopeptidase"/>
</dbReference>
<evidence type="ECO:0000256" key="1">
    <source>
        <dbReference type="SAM" id="SignalP"/>
    </source>
</evidence>
<name>A0A1S3ZVA3_TOBAC</name>
<keyword evidence="1" id="KW-0732">Signal</keyword>
<evidence type="ECO:0000259" key="2">
    <source>
        <dbReference type="PROSITE" id="PS52045"/>
    </source>
</evidence>
<reference evidence="3" key="1">
    <citation type="journal article" date="2014" name="Nat. Commun.">
        <title>The tobacco genome sequence and its comparison with those of tomato and potato.</title>
        <authorList>
            <person name="Sierro N."/>
            <person name="Battey J.N."/>
            <person name="Ouadi S."/>
            <person name="Bakaher N."/>
            <person name="Bovet L."/>
            <person name="Willig A."/>
            <person name="Goepfert S."/>
            <person name="Peitsch M.C."/>
            <person name="Ivanov N.V."/>
        </authorList>
    </citation>
    <scope>NUCLEOTIDE SEQUENCE [LARGE SCALE GENOMIC DNA]</scope>
</reference>
<dbReference type="Proteomes" id="UP000790787">
    <property type="component" value="Chromosome 19"/>
</dbReference>
<dbReference type="PANTHER" id="PTHR31589:SF111">
    <property type="entry name" value="NEPROSIN DOMAIN-CONTAINING PROTEIN"/>
    <property type="match status" value="1"/>
</dbReference>
<dbReference type="OMA" id="ETHLTIY"/>
<accession>A0A1S3ZVA3</accession>
<evidence type="ECO:0000313" key="4">
    <source>
        <dbReference type="RefSeq" id="XP_016468259.1"/>
    </source>
</evidence>
<organism evidence="3 4">
    <name type="scientific">Nicotiana tabacum</name>
    <name type="common">Common tobacco</name>
    <dbReference type="NCBI Taxonomy" id="4097"/>
    <lineage>
        <taxon>Eukaryota</taxon>
        <taxon>Viridiplantae</taxon>
        <taxon>Streptophyta</taxon>
        <taxon>Embryophyta</taxon>
        <taxon>Tracheophyta</taxon>
        <taxon>Spermatophyta</taxon>
        <taxon>Magnoliopsida</taxon>
        <taxon>eudicotyledons</taxon>
        <taxon>Gunneridae</taxon>
        <taxon>Pentapetalae</taxon>
        <taxon>asterids</taxon>
        <taxon>lamiids</taxon>
        <taxon>Solanales</taxon>
        <taxon>Solanaceae</taxon>
        <taxon>Nicotianoideae</taxon>
        <taxon>Nicotianeae</taxon>
        <taxon>Nicotiana</taxon>
    </lineage>
</organism>
<dbReference type="Pfam" id="PF03080">
    <property type="entry name" value="Neprosin"/>
    <property type="match status" value="1"/>
</dbReference>
<feature type="chain" id="PRO_5010328306" evidence="1">
    <location>
        <begin position="19"/>
        <end position="393"/>
    </location>
</feature>
<dbReference type="GeneID" id="107790806"/>
<protein>
    <submittedName>
        <fullName evidence="4">Protein neprosin-like</fullName>
    </submittedName>
</protein>
<proteinExistence type="predicted"/>
<dbReference type="RefSeq" id="XP_016468259.1">
    <property type="nucleotide sequence ID" value="XM_016612773.1"/>
</dbReference>
<sequence>MIMAFKLIAILLLEINLALFGREGNVFAVKSIQSEDGDVIDCIDIFKQPALSHPALKNHKIQMTPSDKPVMENFLTPKNTKTDQESYKFVTTQIWQKDGNCPKGTIPIRRTQKKKKDQLKKPSFFHRDNGLKSKKDIYLSQMNHSLAILHTEGYRYLGAKTDMVTWNPHVEADDEYSTSRVALISGAYYDYQDIESGWAVNPRVYGDRQTRFFTYWTSDGSKETGCFDLTCPGFVQTSHEIVLGAAIYPISTQNGLPYSITVYIYKDLNTSNWWLQYGETINIGYWPSEIFEGGLKYHAETVQWGGEVYSSKVGTHPHTKTQMGSGAFPIFIYANTGFMKRMRVLQNSMELRFPEYVDAYSEEYDCYRTQYMGDYVEEPEFHFGGPGRNPICP</sequence>
<dbReference type="PANTHER" id="PTHR31589">
    <property type="entry name" value="PROTEIN, PUTATIVE (DUF239)-RELATED-RELATED"/>
    <property type="match status" value="1"/>
</dbReference>
<reference evidence="4" key="2">
    <citation type="submission" date="2025-08" db="UniProtKB">
        <authorList>
            <consortium name="RefSeq"/>
        </authorList>
    </citation>
    <scope>IDENTIFICATION</scope>
    <source>
        <tissue evidence="4">Leaf</tissue>
    </source>
</reference>